<proteinExistence type="inferred from homology"/>
<dbReference type="InterPro" id="IPR037185">
    <property type="entry name" value="EmrE-like"/>
</dbReference>
<dbReference type="Pfam" id="PF00892">
    <property type="entry name" value="EamA"/>
    <property type="match status" value="2"/>
</dbReference>
<evidence type="ECO:0000256" key="6">
    <source>
        <dbReference type="RuleBase" id="RU363077"/>
    </source>
</evidence>
<feature type="transmembrane region" description="Helical" evidence="6">
    <location>
        <begin position="45"/>
        <end position="69"/>
    </location>
</feature>
<evidence type="ECO:0000313" key="8">
    <source>
        <dbReference type="EMBL" id="PIA32528.1"/>
    </source>
</evidence>
<keyword evidence="9" id="KW-1185">Reference proteome</keyword>
<feature type="domain" description="EamA" evidence="7">
    <location>
        <begin position="194"/>
        <end position="331"/>
    </location>
</feature>
<evidence type="ECO:0000256" key="3">
    <source>
        <dbReference type="ARBA" id="ARBA00022692"/>
    </source>
</evidence>
<evidence type="ECO:0000259" key="7">
    <source>
        <dbReference type="Pfam" id="PF00892"/>
    </source>
</evidence>
<comment type="subcellular location">
    <subcellularLocation>
        <location evidence="1 6">Membrane</location>
        <topology evidence="1 6">Multi-pass membrane protein</topology>
    </subcellularLocation>
</comment>
<feature type="transmembrane region" description="Helical" evidence="6">
    <location>
        <begin position="114"/>
        <end position="132"/>
    </location>
</feature>
<dbReference type="OrthoDB" id="1728340at2759"/>
<reference evidence="8 9" key="1">
    <citation type="submission" date="2017-09" db="EMBL/GenBank/DDBJ databases">
        <title>WGS assembly of Aquilegia coerulea Goldsmith.</title>
        <authorList>
            <person name="Hodges S."/>
            <person name="Kramer E."/>
            <person name="Nordborg M."/>
            <person name="Tomkins J."/>
            <person name="Borevitz J."/>
            <person name="Derieg N."/>
            <person name="Yan J."/>
            <person name="Mihaltcheva S."/>
            <person name="Hayes R.D."/>
            <person name="Rokhsar D."/>
        </authorList>
    </citation>
    <scope>NUCLEOTIDE SEQUENCE [LARGE SCALE GENOMIC DNA]</scope>
    <source>
        <strain evidence="9">cv. Goldsmith</strain>
    </source>
</reference>
<feature type="transmembrane region" description="Helical" evidence="6">
    <location>
        <begin position="81"/>
        <end position="102"/>
    </location>
</feature>
<dbReference type="AlphaFoldDB" id="A0A2G5CMR3"/>
<name>A0A2G5CMR3_AQUCA</name>
<dbReference type="PANTHER" id="PTHR31218">
    <property type="entry name" value="WAT1-RELATED PROTEIN"/>
    <property type="match status" value="1"/>
</dbReference>
<comment type="similarity">
    <text evidence="2 6">Belongs to the drug/metabolite transporter (DMT) superfamily. Plant drug/metabolite exporter (P-DME) (TC 2.A.7.4) family.</text>
</comment>
<evidence type="ECO:0000256" key="4">
    <source>
        <dbReference type="ARBA" id="ARBA00022989"/>
    </source>
</evidence>
<feature type="domain" description="EamA" evidence="7">
    <location>
        <begin position="21"/>
        <end position="159"/>
    </location>
</feature>
<sequence>METQGIYVLLAAAFIKLKPFLLMVFLQVGYAFLYIVSMLCLNRGLSHYILVVYRHAAATIAVAPFALIFERKNRPKMTLKIFIKIMALAWIEPVIDQNLYYLGMKYTSATFSSALYNIVPAITFIMAIILRLEKVNLKRRHSQAKIVGTIVTMGGAMIMTLYKGPILEMFSEKSSAHIETTSTNVGTGQNFLVGTLVLLCSCVIWSGFFILQSITLREYPAELSLTSLIVFLGMVQGAAVALVMEHDFKAWAIGFDSRLLAPVYSGIVGSAMAYYLQGVVTKERGPVFVTAFNPLCMIIVAALGSLILAEQLHLGSVIGAIVIVIGLYSVIWGKSQDHIGSPTLTEGKGNSLELPIVAKDIMDHENTHSGPI</sequence>
<evidence type="ECO:0000256" key="5">
    <source>
        <dbReference type="ARBA" id="ARBA00023136"/>
    </source>
</evidence>
<accession>A0A2G5CMR3</accession>
<evidence type="ECO:0000256" key="2">
    <source>
        <dbReference type="ARBA" id="ARBA00007635"/>
    </source>
</evidence>
<feature type="transmembrane region" description="Helical" evidence="6">
    <location>
        <begin position="144"/>
        <end position="162"/>
    </location>
</feature>
<feature type="transmembrane region" description="Helical" evidence="6">
    <location>
        <begin position="259"/>
        <end position="276"/>
    </location>
</feature>
<feature type="transmembrane region" description="Helical" evidence="6">
    <location>
        <begin position="20"/>
        <end position="39"/>
    </location>
</feature>
<dbReference type="InterPro" id="IPR030184">
    <property type="entry name" value="WAT1-related"/>
</dbReference>
<evidence type="ECO:0000313" key="9">
    <source>
        <dbReference type="Proteomes" id="UP000230069"/>
    </source>
</evidence>
<dbReference type="EMBL" id="KZ305061">
    <property type="protein sequence ID" value="PIA32528.1"/>
    <property type="molecule type" value="Genomic_DNA"/>
</dbReference>
<evidence type="ECO:0000256" key="1">
    <source>
        <dbReference type="ARBA" id="ARBA00004141"/>
    </source>
</evidence>
<gene>
    <name evidence="8" type="ORF">AQUCO_04400018v1</name>
</gene>
<dbReference type="InterPro" id="IPR000620">
    <property type="entry name" value="EamA_dom"/>
</dbReference>
<protein>
    <recommendedName>
        <fullName evidence="6">WAT1-related protein</fullName>
    </recommendedName>
</protein>
<organism evidence="8 9">
    <name type="scientific">Aquilegia coerulea</name>
    <name type="common">Rocky mountain columbine</name>
    <dbReference type="NCBI Taxonomy" id="218851"/>
    <lineage>
        <taxon>Eukaryota</taxon>
        <taxon>Viridiplantae</taxon>
        <taxon>Streptophyta</taxon>
        <taxon>Embryophyta</taxon>
        <taxon>Tracheophyta</taxon>
        <taxon>Spermatophyta</taxon>
        <taxon>Magnoliopsida</taxon>
        <taxon>Ranunculales</taxon>
        <taxon>Ranunculaceae</taxon>
        <taxon>Thalictroideae</taxon>
        <taxon>Aquilegia</taxon>
    </lineage>
</organism>
<keyword evidence="4 6" id="KW-1133">Transmembrane helix</keyword>
<feature type="transmembrane region" description="Helical" evidence="6">
    <location>
        <begin position="223"/>
        <end position="244"/>
    </location>
</feature>
<dbReference type="InParanoid" id="A0A2G5CMR3"/>
<dbReference type="GO" id="GO:0016020">
    <property type="term" value="C:membrane"/>
    <property type="evidence" value="ECO:0007669"/>
    <property type="project" value="UniProtKB-SubCell"/>
</dbReference>
<feature type="non-terminal residue" evidence="8">
    <location>
        <position position="372"/>
    </location>
</feature>
<dbReference type="FunCoup" id="A0A2G5CMR3">
    <property type="interactions" value="3"/>
</dbReference>
<feature type="transmembrane region" description="Helical" evidence="6">
    <location>
        <begin position="288"/>
        <end position="308"/>
    </location>
</feature>
<dbReference type="Proteomes" id="UP000230069">
    <property type="component" value="Unassembled WGS sequence"/>
</dbReference>
<keyword evidence="3 6" id="KW-0812">Transmembrane</keyword>
<dbReference type="GO" id="GO:0022857">
    <property type="term" value="F:transmembrane transporter activity"/>
    <property type="evidence" value="ECO:0007669"/>
    <property type="project" value="InterPro"/>
</dbReference>
<keyword evidence="5 6" id="KW-0472">Membrane</keyword>
<dbReference type="SUPFAM" id="SSF103481">
    <property type="entry name" value="Multidrug resistance efflux transporter EmrE"/>
    <property type="match status" value="2"/>
</dbReference>
<feature type="transmembrane region" description="Helical" evidence="6">
    <location>
        <begin position="314"/>
        <end position="332"/>
    </location>
</feature>
<feature type="transmembrane region" description="Helical" evidence="6">
    <location>
        <begin position="191"/>
        <end position="211"/>
    </location>
</feature>